<reference evidence="1 2" key="1">
    <citation type="submission" date="2017-03" db="EMBL/GenBank/DDBJ databases">
        <title>Genome of the blue death feigning beetle - Asbolus verrucosus.</title>
        <authorList>
            <person name="Rider S.D."/>
        </authorList>
    </citation>
    <scope>NUCLEOTIDE SEQUENCE [LARGE SCALE GENOMIC DNA]</scope>
    <source>
        <strain evidence="1">Butters</strain>
        <tissue evidence="1">Head and leg muscle</tissue>
    </source>
</reference>
<evidence type="ECO:0000313" key="1">
    <source>
        <dbReference type="EMBL" id="RZC41240.1"/>
    </source>
</evidence>
<name>A0A482W7T8_ASBVE</name>
<proteinExistence type="predicted"/>
<feature type="non-terminal residue" evidence="1">
    <location>
        <position position="1"/>
    </location>
</feature>
<dbReference type="EMBL" id="QDEB01019038">
    <property type="protein sequence ID" value="RZC41240.1"/>
    <property type="molecule type" value="Genomic_DNA"/>
</dbReference>
<sequence>QLSDFDSRILLFLCSEGPIFNFPGNWKRLKKKIFWDQIPICAYHSLHNMELQIYRLWNMNEISWVLKSATYSDRLKI</sequence>
<dbReference type="AlphaFoldDB" id="A0A482W7T8"/>
<comment type="caution">
    <text evidence="1">The sequence shown here is derived from an EMBL/GenBank/DDBJ whole genome shotgun (WGS) entry which is preliminary data.</text>
</comment>
<dbReference type="Proteomes" id="UP000292052">
    <property type="component" value="Unassembled WGS sequence"/>
</dbReference>
<gene>
    <name evidence="1" type="ORF">BDFB_010060</name>
</gene>
<keyword evidence="2" id="KW-1185">Reference proteome</keyword>
<evidence type="ECO:0000313" key="2">
    <source>
        <dbReference type="Proteomes" id="UP000292052"/>
    </source>
</evidence>
<protein>
    <submittedName>
        <fullName evidence="1">Uncharacterized protein</fullName>
    </submittedName>
</protein>
<accession>A0A482W7T8</accession>
<organism evidence="1 2">
    <name type="scientific">Asbolus verrucosus</name>
    <name type="common">Desert ironclad beetle</name>
    <dbReference type="NCBI Taxonomy" id="1661398"/>
    <lineage>
        <taxon>Eukaryota</taxon>
        <taxon>Metazoa</taxon>
        <taxon>Ecdysozoa</taxon>
        <taxon>Arthropoda</taxon>
        <taxon>Hexapoda</taxon>
        <taxon>Insecta</taxon>
        <taxon>Pterygota</taxon>
        <taxon>Neoptera</taxon>
        <taxon>Endopterygota</taxon>
        <taxon>Coleoptera</taxon>
        <taxon>Polyphaga</taxon>
        <taxon>Cucujiformia</taxon>
        <taxon>Tenebrionidae</taxon>
        <taxon>Pimeliinae</taxon>
        <taxon>Asbolus</taxon>
    </lineage>
</organism>